<reference evidence="2 3" key="1">
    <citation type="submission" date="2023-06" db="EMBL/GenBank/DDBJ databases">
        <authorList>
            <person name="Oyuntsetseg B."/>
            <person name="Kim S.B."/>
        </authorList>
    </citation>
    <scope>NUCLEOTIDE SEQUENCE [LARGE SCALE GENOMIC DNA]</scope>
    <source>
        <strain evidence="2 3">2-2</strain>
    </source>
</reference>
<dbReference type="RefSeq" id="WP_285450658.1">
    <property type="nucleotide sequence ID" value="NZ_CP127173.1"/>
</dbReference>
<organism evidence="2 3">
    <name type="scientific">Amycolatopsis nalaikhensis</name>
    <dbReference type="NCBI Taxonomy" id="715472"/>
    <lineage>
        <taxon>Bacteria</taxon>
        <taxon>Bacillati</taxon>
        <taxon>Actinomycetota</taxon>
        <taxon>Actinomycetes</taxon>
        <taxon>Pseudonocardiales</taxon>
        <taxon>Pseudonocardiaceae</taxon>
        <taxon>Amycolatopsis</taxon>
    </lineage>
</organism>
<keyword evidence="3" id="KW-1185">Reference proteome</keyword>
<keyword evidence="1" id="KW-0472">Membrane</keyword>
<keyword evidence="1" id="KW-0812">Transmembrane</keyword>
<feature type="transmembrane region" description="Helical" evidence="1">
    <location>
        <begin position="39"/>
        <end position="58"/>
    </location>
</feature>
<sequence>MTDLDDLRSALRARESLAPDPDAVLAVATRRIRRRRTTGVAAVALAVAAIGAGGVVLLDRDTATAPPAVTLGSASASPEQVPPAAPAVSLEDGSWTLLFWAVQPHFASLHYAQDHRYGFEIEVRDGTAPGSALAAKPTTAGQLADPRSVTWQDGPGRWIRVRTTKPVTAAEMLALLTKLRGTPPVIASPLKSVRVPQGQKVTTFTSEPETNTLVLCPDPEKAGAPLDNRCLALTVSLTSSNAASPPSPEDPLPAYHQRAIGAYTVEIASSHANEPAALALLDSVQLAR</sequence>
<accession>A0ABY8XER1</accession>
<keyword evidence="1" id="KW-1133">Transmembrane helix</keyword>
<evidence type="ECO:0000256" key="1">
    <source>
        <dbReference type="SAM" id="Phobius"/>
    </source>
</evidence>
<name>A0ABY8XER1_9PSEU</name>
<protein>
    <submittedName>
        <fullName evidence="2">Uncharacterized protein</fullName>
    </submittedName>
</protein>
<evidence type="ECO:0000313" key="2">
    <source>
        <dbReference type="EMBL" id="WIV54096.1"/>
    </source>
</evidence>
<gene>
    <name evidence="2" type="ORF">QP939_35245</name>
</gene>
<proteinExistence type="predicted"/>
<dbReference type="Proteomes" id="UP001227101">
    <property type="component" value="Chromosome"/>
</dbReference>
<dbReference type="EMBL" id="CP127173">
    <property type="protein sequence ID" value="WIV54096.1"/>
    <property type="molecule type" value="Genomic_DNA"/>
</dbReference>
<evidence type="ECO:0000313" key="3">
    <source>
        <dbReference type="Proteomes" id="UP001227101"/>
    </source>
</evidence>